<protein>
    <submittedName>
        <fullName evidence="6">Hemerythrin</fullName>
    </submittedName>
</protein>
<evidence type="ECO:0000256" key="1">
    <source>
        <dbReference type="ARBA" id="ARBA00010587"/>
    </source>
</evidence>
<dbReference type="SUPFAM" id="SSF47188">
    <property type="entry name" value="Hemerythrin-like"/>
    <property type="match status" value="1"/>
</dbReference>
<organism evidence="6 7">
    <name type="scientific">Anaeromyxobacter oryzae</name>
    <dbReference type="NCBI Taxonomy" id="2918170"/>
    <lineage>
        <taxon>Bacteria</taxon>
        <taxon>Pseudomonadati</taxon>
        <taxon>Myxococcota</taxon>
        <taxon>Myxococcia</taxon>
        <taxon>Myxococcales</taxon>
        <taxon>Cystobacterineae</taxon>
        <taxon>Anaeromyxobacteraceae</taxon>
        <taxon>Anaeromyxobacter</taxon>
    </lineage>
</organism>
<comment type="similarity">
    <text evidence="1">Belongs to the hemerythrin family.</text>
</comment>
<dbReference type="InterPro" id="IPR035938">
    <property type="entry name" value="Hemerythrin-like_sf"/>
</dbReference>
<sequence>MALRWTSELSVGVPEIDVQHEELFERVDALESAILRRDRAAAVRVLRFLLEYVRLHFAAEEALMAAFAYPARAAHEAEHAGFARTIEDLARVLDAEGATAALVHRMEREVSSWLRDHVFSTDLALGWYVRERRGAEVMR</sequence>
<dbReference type="Pfam" id="PF01814">
    <property type="entry name" value="Hemerythrin"/>
    <property type="match status" value="1"/>
</dbReference>
<proteinExistence type="inferred from homology"/>
<dbReference type="Proteomes" id="UP001162891">
    <property type="component" value="Chromosome"/>
</dbReference>
<feature type="domain" description="Hemerythrin-like" evidence="5">
    <location>
        <begin position="12"/>
        <end position="122"/>
    </location>
</feature>
<keyword evidence="7" id="KW-1185">Reference proteome</keyword>
<dbReference type="InterPro" id="IPR012312">
    <property type="entry name" value="Hemerythrin-like"/>
</dbReference>
<name>A0ABN6MVD2_9BACT</name>
<keyword evidence="4" id="KW-0408">Iron</keyword>
<dbReference type="PANTHER" id="PTHR37164:SF1">
    <property type="entry name" value="BACTERIOHEMERYTHRIN"/>
    <property type="match status" value="1"/>
</dbReference>
<dbReference type="CDD" id="cd12107">
    <property type="entry name" value="Hemerythrin"/>
    <property type="match status" value="1"/>
</dbReference>
<dbReference type="PANTHER" id="PTHR37164">
    <property type="entry name" value="BACTERIOHEMERYTHRIN"/>
    <property type="match status" value="1"/>
</dbReference>
<dbReference type="RefSeq" id="WP_248352590.1">
    <property type="nucleotide sequence ID" value="NZ_AP025591.1"/>
</dbReference>
<evidence type="ECO:0000259" key="5">
    <source>
        <dbReference type="Pfam" id="PF01814"/>
    </source>
</evidence>
<reference evidence="7" key="1">
    <citation type="journal article" date="2022" name="Int. J. Syst. Evol. Microbiol.">
        <title>Anaeromyxobacter oryzae sp. nov., Anaeromyxobacter diazotrophicus sp. nov. and Anaeromyxobacter paludicola sp. nov., isolated from paddy soils.</title>
        <authorList>
            <person name="Itoh H."/>
            <person name="Xu Z."/>
            <person name="Mise K."/>
            <person name="Masuda Y."/>
            <person name="Ushijima N."/>
            <person name="Hayakawa C."/>
            <person name="Shiratori Y."/>
            <person name="Senoo K."/>
        </authorList>
    </citation>
    <scope>NUCLEOTIDE SEQUENCE [LARGE SCALE GENOMIC DNA]</scope>
    <source>
        <strain evidence="7">Red232</strain>
    </source>
</reference>
<dbReference type="PROSITE" id="PS00550">
    <property type="entry name" value="HEMERYTHRINS"/>
    <property type="match status" value="1"/>
</dbReference>
<evidence type="ECO:0000313" key="6">
    <source>
        <dbReference type="EMBL" id="BDG04225.1"/>
    </source>
</evidence>
<dbReference type="EMBL" id="AP025591">
    <property type="protein sequence ID" value="BDG04225.1"/>
    <property type="molecule type" value="Genomic_DNA"/>
</dbReference>
<dbReference type="InterPro" id="IPR012827">
    <property type="entry name" value="Hemerythrin_metal-bd"/>
</dbReference>
<accession>A0ABN6MVD2</accession>
<dbReference type="NCBIfam" id="NF033749">
    <property type="entry name" value="bact_hemeryth"/>
    <property type="match status" value="1"/>
</dbReference>
<dbReference type="InterPro" id="IPR016131">
    <property type="entry name" value="Haemerythrin_Fe_BS"/>
</dbReference>
<evidence type="ECO:0000256" key="4">
    <source>
        <dbReference type="ARBA" id="ARBA00023004"/>
    </source>
</evidence>
<evidence type="ECO:0000256" key="2">
    <source>
        <dbReference type="ARBA" id="ARBA00022621"/>
    </source>
</evidence>
<dbReference type="InterPro" id="IPR050669">
    <property type="entry name" value="Hemerythrin"/>
</dbReference>
<keyword evidence="2" id="KW-0813">Transport</keyword>
<keyword evidence="3" id="KW-0479">Metal-binding</keyword>
<dbReference type="NCBIfam" id="TIGR02481">
    <property type="entry name" value="hemeryth_dom"/>
    <property type="match status" value="1"/>
</dbReference>
<keyword evidence="2" id="KW-0561">Oxygen transport</keyword>
<evidence type="ECO:0000313" key="7">
    <source>
        <dbReference type="Proteomes" id="UP001162891"/>
    </source>
</evidence>
<evidence type="ECO:0000256" key="3">
    <source>
        <dbReference type="ARBA" id="ARBA00022723"/>
    </source>
</evidence>
<gene>
    <name evidence="6" type="ORF">AMOR_32210</name>
</gene>
<dbReference type="Gene3D" id="1.20.120.50">
    <property type="entry name" value="Hemerythrin-like"/>
    <property type="match status" value="1"/>
</dbReference>